<dbReference type="OrthoDB" id="9810066at2"/>
<gene>
    <name evidence="2" type="ORF">GJ691_05060</name>
</gene>
<evidence type="ECO:0000259" key="1">
    <source>
        <dbReference type="Pfam" id="PF01738"/>
    </source>
</evidence>
<dbReference type="Proteomes" id="UP000443153">
    <property type="component" value="Unassembled WGS sequence"/>
</dbReference>
<evidence type="ECO:0000313" key="2">
    <source>
        <dbReference type="EMBL" id="MRX63532.1"/>
    </source>
</evidence>
<protein>
    <submittedName>
        <fullName evidence="2">Alpha/beta hydrolase</fullName>
    </submittedName>
</protein>
<reference evidence="2 3" key="1">
    <citation type="submission" date="2019-11" db="EMBL/GenBank/DDBJ databases">
        <title>Maribacter lutea sp. nov., a marine bacterium isolated from intertidal sand.</title>
        <authorList>
            <person name="Liu A."/>
        </authorList>
    </citation>
    <scope>NUCLEOTIDE SEQUENCE [LARGE SCALE GENOMIC DNA]</scope>
    <source>
        <strain evidence="2 3">RZ05</strain>
    </source>
</reference>
<comment type="caution">
    <text evidence="2">The sequence shown here is derived from an EMBL/GenBank/DDBJ whole genome shotgun (WGS) entry which is preliminary data.</text>
</comment>
<sequence length="223" mass="24609">MLNKIKTNKSVTIELKDTNLKGNLTIPENAIGLVIFSHGSGSSRLSPRNNFVSVLLQQKGLATLLFDLLTEEEDRDYENRFNIELLTTRLVQVTLWVGQQKETRNLPTGYFGASTGAASALRAAAFLGPKIAAVVSRGGRPDMAIQDLSKVMAPTLLIVGGRDEAVIGKNEKAFEKLTCERKLEIIPQATHLFEETGKLQEVALLTTNWFAKYLVPQKMKHSV</sequence>
<dbReference type="GO" id="GO:0016787">
    <property type="term" value="F:hydrolase activity"/>
    <property type="evidence" value="ECO:0007669"/>
    <property type="project" value="UniProtKB-KW"/>
</dbReference>
<accession>A0A6I2MKC4</accession>
<keyword evidence="2" id="KW-0378">Hydrolase</keyword>
<keyword evidence="3" id="KW-1185">Reference proteome</keyword>
<dbReference type="Pfam" id="PF01738">
    <property type="entry name" value="DLH"/>
    <property type="match status" value="1"/>
</dbReference>
<organism evidence="2 3">
    <name type="scientific">Maribacter luteus</name>
    <dbReference type="NCBI Taxonomy" id="2594478"/>
    <lineage>
        <taxon>Bacteria</taxon>
        <taxon>Pseudomonadati</taxon>
        <taxon>Bacteroidota</taxon>
        <taxon>Flavobacteriia</taxon>
        <taxon>Flavobacteriales</taxon>
        <taxon>Flavobacteriaceae</taxon>
        <taxon>Maribacter</taxon>
    </lineage>
</organism>
<dbReference type="EMBL" id="WKJH01000002">
    <property type="protein sequence ID" value="MRX63532.1"/>
    <property type="molecule type" value="Genomic_DNA"/>
</dbReference>
<dbReference type="Gene3D" id="3.40.50.1820">
    <property type="entry name" value="alpha/beta hydrolase"/>
    <property type="match status" value="1"/>
</dbReference>
<name>A0A6I2MKC4_9FLAO</name>
<dbReference type="InterPro" id="IPR029058">
    <property type="entry name" value="AB_hydrolase_fold"/>
</dbReference>
<dbReference type="RefSeq" id="WP_154364424.1">
    <property type="nucleotide sequence ID" value="NZ_WKJH01000002.1"/>
</dbReference>
<dbReference type="InterPro" id="IPR002925">
    <property type="entry name" value="Dienelactn_hydro"/>
</dbReference>
<dbReference type="SUPFAM" id="SSF53474">
    <property type="entry name" value="alpha/beta-Hydrolases"/>
    <property type="match status" value="1"/>
</dbReference>
<feature type="domain" description="Dienelactone hydrolase" evidence="1">
    <location>
        <begin position="95"/>
        <end position="198"/>
    </location>
</feature>
<proteinExistence type="predicted"/>
<dbReference type="AlphaFoldDB" id="A0A6I2MKC4"/>
<evidence type="ECO:0000313" key="3">
    <source>
        <dbReference type="Proteomes" id="UP000443153"/>
    </source>
</evidence>